<organism evidence="2 3">
    <name type="scientific">Marasmius tenuissimus</name>
    <dbReference type="NCBI Taxonomy" id="585030"/>
    <lineage>
        <taxon>Eukaryota</taxon>
        <taxon>Fungi</taxon>
        <taxon>Dikarya</taxon>
        <taxon>Basidiomycota</taxon>
        <taxon>Agaricomycotina</taxon>
        <taxon>Agaricomycetes</taxon>
        <taxon>Agaricomycetidae</taxon>
        <taxon>Agaricales</taxon>
        <taxon>Marasmiineae</taxon>
        <taxon>Marasmiaceae</taxon>
        <taxon>Marasmius</taxon>
    </lineage>
</organism>
<proteinExistence type="predicted"/>
<dbReference type="EMBL" id="JBBXMP010000339">
    <property type="protein sequence ID" value="KAL0058280.1"/>
    <property type="molecule type" value="Genomic_DNA"/>
</dbReference>
<dbReference type="Proteomes" id="UP001437256">
    <property type="component" value="Unassembled WGS sequence"/>
</dbReference>
<feature type="transmembrane region" description="Helical" evidence="1">
    <location>
        <begin position="100"/>
        <end position="122"/>
    </location>
</feature>
<reference evidence="2 3" key="1">
    <citation type="submission" date="2024-05" db="EMBL/GenBank/DDBJ databases">
        <title>A draft genome resource for the thread blight pathogen Marasmius tenuissimus strain MS-2.</title>
        <authorList>
            <person name="Yulfo-Soto G.E."/>
            <person name="Baruah I.K."/>
            <person name="Amoako-Attah I."/>
            <person name="Bukari Y."/>
            <person name="Meinhardt L.W."/>
            <person name="Bailey B.A."/>
            <person name="Cohen S.P."/>
        </authorList>
    </citation>
    <scope>NUCLEOTIDE SEQUENCE [LARGE SCALE GENOMIC DNA]</scope>
    <source>
        <strain evidence="2 3">MS-2</strain>
    </source>
</reference>
<accession>A0ABR2ZAH3</accession>
<name>A0ABR2ZAH3_9AGAR</name>
<evidence type="ECO:0000313" key="3">
    <source>
        <dbReference type="Proteomes" id="UP001437256"/>
    </source>
</evidence>
<evidence type="ECO:0000313" key="2">
    <source>
        <dbReference type="EMBL" id="KAL0058280.1"/>
    </source>
</evidence>
<keyword evidence="1" id="KW-0812">Transmembrane</keyword>
<keyword evidence="1" id="KW-0472">Membrane</keyword>
<feature type="transmembrane region" description="Helical" evidence="1">
    <location>
        <begin position="259"/>
        <end position="278"/>
    </location>
</feature>
<gene>
    <name evidence="2" type="ORF">AAF712_015051</name>
</gene>
<feature type="transmembrane region" description="Helical" evidence="1">
    <location>
        <begin position="229"/>
        <end position="253"/>
    </location>
</feature>
<keyword evidence="3" id="KW-1185">Reference proteome</keyword>
<feature type="transmembrane region" description="Helical" evidence="1">
    <location>
        <begin position="143"/>
        <end position="167"/>
    </location>
</feature>
<feature type="transmembrane region" description="Helical" evidence="1">
    <location>
        <begin position="25"/>
        <end position="48"/>
    </location>
</feature>
<feature type="transmembrane region" description="Helical" evidence="1">
    <location>
        <begin position="187"/>
        <end position="208"/>
    </location>
</feature>
<comment type="caution">
    <text evidence="2">The sequence shown here is derived from an EMBL/GenBank/DDBJ whole genome shotgun (WGS) entry which is preliminary data.</text>
</comment>
<feature type="transmembrane region" description="Helical" evidence="1">
    <location>
        <begin position="60"/>
        <end position="80"/>
    </location>
</feature>
<evidence type="ECO:0000256" key="1">
    <source>
        <dbReference type="SAM" id="Phobius"/>
    </source>
</evidence>
<protein>
    <submittedName>
        <fullName evidence="2">Uncharacterized protein</fullName>
    </submittedName>
</protein>
<keyword evidence="1" id="KW-1133">Transmembrane helix</keyword>
<sequence>MENSQNMTSPLDETPLQLQHDSLNLIGSTTICGIAYGVMLTLLVICAFEYSKHIRNSRPAMFQLIYISIMAISGTLYVASNTRTIELAYVFNRNFPEGPAAYNLYIFSEPITVLGVAAYFIANWMSDALLLWRLSVIYRSSRYHIPVLIGPTLLLLTSFSMSVVTLIQSTRPNSSFWSTTAIDFALAYYSLTVSLTIVATTLMILRLLTFRRRFKNVLGEAHAKKYTSIVTLLVESSALCAVWSVIFLGLYIVNHPVQFVFLASLAEVQIISPLLILYRVCKGTAWSSSTEATLSTMDIRTRTHYVGSQNPHSSGTVTGSGVAVHVVKKKVDEEYQLETYSN</sequence>